<keyword evidence="1" id="KW-0472">Membrane</keyword>
<evidence type="ECO:0000256" key="1">
    <source>
        <dbReference type="SAM" id="Phobius"/>
    </source>
</evidence>
<keyword evidence="1" id="KW-0812">Transmembrane</keyword>
<dbReference type="AlphaFoldDB" id="A0A4R5ATD5"/>
<reference evidence="2 3" key="1">
    <citation type="submission" date="2019-03" db="EMBL/GenBank/DDBJ databases">
        <title>Draft genome sequences of novel Actinobacteria.</title>
        <authorList>
            <person name="Sahin N."/>
            <person name="Ay H."/>
            <person name="Saygin H."/>
        </authorList>
    </citation>
    <scope>NUCLEOTIDE SEQUENCE [LARGE SCALE GENOMIC DNA]</scope>
    <source>
        <strain evidence="2 3">DSM 45941</strain>
    </source>
</reference>
<feature type="transmembrane region" description="Helical" evidence="1">
    <location>
        <begin position="37"/>
        <end position="59"/>
    </location>
</feature>
<protein>
    <submittedName>
        <fullName evidence="2">Uncharacterized protein</fullName>
    </submittedName>
</protein>
<accession>A0A4R5ATD5</accession>
<proteinExistence type="predicted"/>
<gene>
    <name evidence="2" type="ORF">E1293_30455</name>
</gene>
<dbReference type="RefSeq" id="WP_132200939.1">
    <property type="nucleotide sequence ID" value="NZ_SMKY01000179.1"/>
</dbReference>
<dbReference type="EMBL" id="SMKY01000179">
    <property type="protein sequence ID" value="TDD73752.1"/>
    <property type="molecule type" value="Genomic_DNA"/>
</dbReference>
<evidence type="ECO:0000313" key="3">
    <source>
        <dbReference type="Proteomes" id="UP000295578"/>
    </source>
</evidence>
<comment type="caution">
    <text evidence="2">The sequence shown here is derived from an EMBL/GenBank/DDBJ whole genome shotgun (WGS) entry which is preliminary data.</text>
</comment>
<keyword evidence="1" id="KW-1133">Transmembrane helix</keyword>
<sequence length="61" mass="7072">MATRYRPHISLLGLIYIIIGVFIAWDRGYITESLVQRIVSALLAIFLWVLVLLGVDFHIDW</sequence>
<organism evidence="2 3">
    <name type="scientific">Actinomadura darangshiensis</name>
    <dbReference type="NCBI Taxonomy" id="705336"/>
    <lineage>
        <taxon>Bacteria</taxon>
        <taxon>Bacillati</taxon>
        <taxon>Actinomycetota</taxon>
        <taxon>Actinomycetes</taxon>
        <taxon>Streptosporangiales</taxon>
        <taxon>Thermomonosporaceae</taxon>
        <taxon>Actinomadura</taxon>
    </lineage>
</organism>
<feature type="transmembrane region" description="Helical" evidence="1">
    <location>
        <begin position="7"/>
        <end position="25"/>
    </location>
</feature>
<keyword evidence="3" id="KW-1185">Reference proteome</keyword>
<dbReference type="Proteomes" id="UP000295578">
    <property type="component" value="Unassembled WGS sequence"/>
</dbReference>
<evidence type="ECO:0000313" key="2">
    <source>
        <dbReference type="EMBL" id="TDD73752.1"/>
    </source>
</evidence>
<name>A0A4R5ATD5_9ACTN</name>